<feature type="compositionally biased region" description="Basic and acidic residues" evidence="1">
    <location>
        <begin position="212"/>
        <end position="221"/>
    </location>
</feature>
<feature type="region of interest" description="Disordered" evidence="1">
    <location>
        <begin position="144"/>
        <end position="263"/>
    </location>
</feature>
<reference evidence="2 3" key="1">
    <citation type="submission" date="2018-12" db="EMBL/GenBank/DDBJ databases">
        <title>Vibrio sp. isolated from China Sea.</title>
        <authorList>
            <person name="Li Y."/>
        </authorList>
    </citation>
    <scope>NUCLEOTIDE SEQUENCE [LARGE SCALE GENOMIC DNA]</scope>
    <source>
        <strain evidence="2 3">BEI207</strain>
    </source>
</reference>
<feature type="region of interest" description="Disordered" evidence="1">
    <location>
        <begin position="1"/>
        <end position="75"/>
    </location>
</feature>
<feature type="compositionally biased region" description="Acidic residues" evidence="1">
    <location>
        <begin position="1"/>
        <end position="11"/>
    </location>
</feature>
<feature type="region of interest" description="Disordered" evidence="1">
    <location>
        <begin position="93"/>
        <end position="123"/>
    </location>
</feature>
<dbReference type="Gene3D" id="1.20.58.2200">
    <property type="match status" value="1"/>
</dbReference>
<dbReference type="InterPro" id="IPR020011">
    <property type="entry name" value="FimV_C"/>
</dbReference>
<name>A0A3S0QDV4_9VIBR</name>
<feature type="region of interest" description="Disordered" evidence="1">
    <location>
        <begin position="286"/>
        <end position="331"/>
    </location>
</feature>
<dbReference type="NCBIfam" id="TIGR03504">
    <property type="entry name" value="FimV_Cterm"/>
    <property type="match status" value="1"/>
</dbReference>
<organism evidence="2 3">
    <name type="scientific">Vibrio aquaticus</name>
    <dbReference type="NCBI Taxonomy" id="2496559"/>
    <lineage>
        <taxon>Bacteria</taxon>
        <taxon>Pseudomonadati</taxon>
        <taxon>Pseudomonadota</taxon>
        <taxon>Gammaproteobacteria</taxon>
        <taxon>Vibrionales</taxon>
        <taxon>Vibrionaceae</taxon>
        <taxon>Vibrio</taxon>
    </lineage>
</organism>
<feature type="compositionally biased region" description="Acidic residues" evidence="1">
    <location>
        <begin position="230"/>
        <end position="241"/>
    </location>
</feature>
<dbReference type="RefSeq" id="WP_279630374.1">
    <property type="nucleotide sequence ID" value="NZ_RXZH01000002.1"/>
</dbReference>
<accession>A0A3S0QDV4</accession>
<sequence>ELPEYSEEEALADAFAEPDMPEPELSQPEPVEAEEPALELDDLELPEYSEEEALADAFTEPDMPEPELSQPEQVEAEDLALELDDLELPEYSEEEALADAFAEPDMPEPELSQPEPVEAEEPALELDDLELPEYREEALADAFAAPELDMPEPELAQPEQVEAEESSLELDDLELPEYNEEDLLADLESSTEDLPEESGDFELEPVELPSLDELHTERAPQGEDLAQLQDYDESAFDELLSESEQKPASFSFDGPLDETTSDSAGMDIDAMLEIGEDWNGFSLSDEQQAQISDDIPEEDQAVWSQDNLPEQAQVLDENWEDQPNLDEFNPQANKYRTIDELMAEVESEEEMAVEEELKLDVGLNDFPDVIGDIGGGMDVDANSEAAGKIDLAKIYLEMNDAQGARKLLEEAVVDGNDEIRREAKNLIDLIDKS</sequence>
<evidence type="ECO:0000313" key="2">
    <source>
        <dbReference type="EMBL" id="RTZ16350.1"/>
    </source>
</evidence>
<dbReference type="AlphaFoldDB" id="A0A3S0QDV4"/>
<dbReference type="InterPro" id="IPR038440">
    <property type="entry name" value="FimV_C_sf"/>
</dbReference>
<evidence type="ECO:0000256" key="1">
    <source>
        <dbReference type="SAM" id="MobiDB-lite"/>
    </source>
</evidence>
<proteinExistence type="predicted"/>
<dbReference type="EMBL" id="RXZH01000002">
    <property type="protein sequence ID" value="RTZ16350.1"/>
    <property type="molecule type" value="Genomic_DNA"/>
</dbReference>
<evidence type="ECO:0000313" key="3">
    <source>
        <dbReference type="Proteomes" id="UP000268973"/>
    </source>
</evidence>
<feature type="compositionally biased region" description="Acidic residues" evidence="1">
    <location>
        <begin position="161"/>
        <end position="205"/>
    </location>
</feature>
<feature type="non-terminal residue" evidence="2">
    <location>
        <position position="1"/>
    </location>
</feature>
<protein>
    <submittedName>
        <fullName evidence="2">AAA family ATPase</fullName>
    </submittedName>
</protein>
<dbReference type="Proteomes" id="UP000268973">
    <property type="component" value="Unassembled WGS sequence"/>
</dbReference>
<gene>
    <name evidence="2" type="ORF">EJ063_05975</name>
</gene>
<feature type="compositionally biased region" description="Acidic residues" evidence="1">
    <location>
        <begin position="31"/>
        <end position="54"/>
    </location>
</feature>
<comment type="caution">
    <text evidence="2">The sequence shown here is derived from an EMBL/GenBank/DDBJ whole genome shotgun (WGS) entry which is preliminary data.</text>
</comment>
<keyword evidence="3" id="KW-1185">Reference proteome</keyword>